<reference evidence="1 2" key="1">
    <citation type="submission" date="2012-01" db="EMBL/GenBank/DDBJ databases">
        <title>Improved High-Quality Draft sequence of Metallosphaera yellowstonensis MK1.</title>
        <authorList>
            <consortium name="US DOE Joint Genome Institute"/>
            <person name="Lucas S."/>
            <person name="Han J."/>
            <person name="Cheng J.-F."/>
            <person name="Goodwin L."/>
            <person name="Pitluck S."/>
            <person name="Peters L."/>
            <person name="Teshima H."/>
            <person name="Detter J.C."/>
            <person name="Han C."/>
            <person name="Tapia R."/>
            <person name="Land M."/>
            <person name="Hauser L."/>
            <person name="Kyrpides N."/>
            <person name="Kozubal M."/>
            <person name="Macur R.E."/>
            <person name="Jay Z."/>
            <person name="Inskeep W."/>
            <person name="Woyke T."/>
        </authorList>
    </citation>
    <scope>NUCLEOTIDE SEQUENCE [LARGE SCALE GENOMIC DNA]</scope>
    <source>
        <strain evidence="1 2">MK1</strain>
    </source>
</reference>
<dbReference type="Proteomes" id="UP000003980">
    <property type="component" value="Unassembled WGS sequence"/>
</dbReference>
<dbReference type="EMBL" id="JH597771">
    <property type="protein sequence ID" value="EHP67988.1"/>
    <property type="molecule type" value="Genomic_DNA"/>
</dbReference>
<sequence length="45" mass="4929">MGNITQSDEIIIDGYIVKENLKEKVTLKIDTGFTGYDVAIPSNIA</sequence>
<dbReference type="HOGENOM" id="CLU_3208927_0_0_2"/>
<accession>H2C9X8</accession>
<name>H2C9X8_9CREN</name>
<evidence type="ECO:0000313" key="2">
    <source>
        <dbReference type="Proteomes" id="UP000003980"/>
    </source>
</evidence>
<protein>
    <submittedName>
        <fullName evidence="1">Uncharacterized protein</fullName>
    </submittedName>
</protein>
<proteinExistence type="predicted"/>
<dbReference type="AlphaFoldDB" id="H2C9X8"/>
<organism evidence="1 2">
    <name type="scientific">Metallosphaera yellowstonensis MK1</name>
    <dbReference type="NCBI Taxonomy" id="671065"/>
    <lineage>
        <taxon>Archaea</taxon>
        <taxon>Thermoproteota</taxon>
        <taxon>Thermoprotei</taxon>
        <taxon>Sulfolobales</taxon>
        <taxon>Sulfolobaceae</taxon>
        <taxon>Metallosphaera</taxon>
    </lineage>
</organism>
<keyword evidence="2" id="KW-1185">Reference proteome</keyword>
<gene>
    <name evidence="1" type="ORF">MetMK1DRAFT_00034030</name>
</gene>
<feature type="non-terminal residue" evidence="1">
    <location>
        <position position="45"/>
    </location>
</feature>
<dbReference type="eggNOG" id="arCOG09981">
    <property type="taxonomic scope" value="Archaea"/>
</dbReference>
<evidence type="ECO:0000313" key="1">
    <source>
        <dbReference type="EMBL" id="EHP67988.1"/>
    </source>
</evidence>